<sequence length="203" mass="22957">MEKVMLFCVFLYRIIQITSSDISEHDVTLLRFRLNGNISLNCNTTDKIRMSWYHQNPDTGRLTLLLYAFYKMYTSYQSHRMTFMGNVGTTTASLVITDLTESDAGLYFCGTSMHSDVMNFDKPIRLVMEDKEDKVHSVTEPPEDVEITASTVAVMLTERVMIFSGVGLAVFVFFLATVIAGGIIHFYGWQKGWTAAKRAGLTD</sequence>
<dbReference type="InterPro" id="IPR007110">
    <property type="entry name" value="Ig-like_dom"/>
</dbReference>
<dbReference type="CDD" id="cd00099">
    <property type="entry name" value="IgV"/>
    <property type="match status" value="1"/>
</dbReference>
<dbReference type="Pfam" id="PF07686">
    <property type="entry name" value="V-set"/>
    <property type="match status" value="1"/>
</dbReference>
<feature type="transmembrane region" description="Helical" evidence="1">
    <location>
        <begin position="160"/>
        <end position="188"/>
    </location>
</feature>
<name>A0A7J6C1R8_9TELE</name>
<dbReference type="Gene3D" id="2.60.40.10">
    <property type="entry name" value="Immunoglobulins"/>
    <property type="match status" value="1"/>
</dbReference>
<dbReference type="OrthoDB" id="8871851at2759"/>
<evidence type="ECO:0000259" key="3">
    <source>
        <dbReference type="PROSITE" id="PS50835"/>
    </source>
</evidence>
<dbReference type="SMART" id="SM00406">
    <property type="entry name" value="IGv"/>
    <property type="match status" value="1"/>
</dbReference>
<evidence type="ECO:0000256" key="1">
    <source>
        <dbReference type="SAM" id="Phobius"/>
    </source>
</evidence>
<protein>
    <recommendedName>
        <fullName evidence="3">Ig-like domain-containing protein</fullName>
    </recommendedName>
</protein>
<keyword evidence="2" id="KW-0732">Signal</keyword>
<dbReference type="InterPro" id="IPR013106">
    <property type="entry name" value="Ig_V-set"/>
</dbReference>
<evidence type="ECO:0000256" key="2">
    <source>
        <dbReference type="SAM" id="SignalP"/>
    </source>
</evidence>
<dbReference type="SUPFAM" id="SSF48726">
    <property type="entry name" value="Immunoglobulin"/>
    <property type="match status" value="1"/>
</dbReference>
<keyword evidence="1" id="KW-0472">Membrane</keyword>
<dbReference type="Proteomes" id="UP000579812">
    <property type="component" value="Unassembled WGS sequence"/>
</dbReference>
<evidence type="ECO:0000313" key="4">
    <source>
        <dbReference type="EMBL" id="KAF4100924.1"/>
    </source>
</evidence>
<keyword evidence="5" id="KW-1185">Reference proteome</keyword>
<accession>A0A7J6C1R8</accession>
<keyword evidence="1" id="KW-0812">Transmembrane</keyword>
<feature type="signal peptide" evidence="2">
    <location>
        <begin position="1"/>
        <end position="20"/>
    </location>
</feature>
<comment type="caution">
    <text evidence="4">The sequence shown here is derived from an EMBL/GenBank/DDBJ whole genome shotgun (WGS) entry which is preliminary data.</text>
</comment>
<dbReference type="EMBL" id="JAAMOB010000019">
    <property type="protein sequence ID" value="KAF4100924.1"/>
    <property type="molecule type" value="Genomic_DNA"/>
</dbReference>
<reference evidence="4 5" key="1">
    <citation type="submission" date="2020-04" db="EMBL/GenBank/DDBJ databases">
        <title>Chromosome-level genome assembly of a cyprinid fish Onychostoma macrolepis by integration of Nanopore Sequencing, Bionano and Hi-C technology.</title>
        <authorList>
            <person name="Wang D."/>
        </authorList>
    </citation>
    <scope>NUCLEOTIDE SEQUENCE [LARGE SCALE GENOMIC DNA]</scope>
    <source>
        <strain evidence="4">SWU-2019</strain>
        <tissue evidence="4">Muscle</tissue>
    </source>
</reference>
<gene>
    <name evidence="4" type="ORF">G5714_019120</name>
</gene>
<feature type="chain" id="PRO_5029915667" description="Ig-like domain-containing protein" evidence="2">
    <location>
        <begin position="21"/>
        <end position="203"/>
    </location>
</feature>
<dbReference type="AlphaFoldDB" id="A0A7J6C1R8"/>
<feature type="domain" description="Ig-like" evidence="3">
    <location>
        <begin position="1"/>
        <end position="125"/>
    </location>
</feature>
<dbReference type="InterPro" id="IPR003599">
    <property type="entry name" value="Ig_sub"/>
</dbReference>
<dbReference type="SMART" id="SM00409">
    <property type="entry name" value="IG"/>
    <property type="match status" value="1"/>
</dbReference>
<evidence type="ECO:0000313" key="5">
    <source>
        <dbReference type="Proteomes" id="UP000579812"/>
    </source>
</evidence>
<dbReference type="InterPro" id="IPR013783">
    <property type="entry name" value="Ig-like_fold"/>
</dbReference>
<dbReference type="PROSITE" id="PS50835">
    <property type="entry name" value="IG_LIKE"/>
    <property type="match status" value="1"/>
</dbReference>
<proteinExistence type="predicted"/>
<organism evidence="4 5">
    <name type="scientific">Onychostoma macrolepis</name>
    <dbReference type="NCBI Taxonomy" id="369639"/>
    <lineage>
        <taxon>Eukaryota</taxon>
        <taxon>Metazoa</taxon>
        <taxon>Chordata</taxon>
        <taxon>Craniata</taxon>
        <taxon>Vertebrata</taxon>
        <taxon>Euteleostomi</taxon>
        <taxon>Actinopterygii</taxon>
        <taxon>Neopterygii</taxon>
        <taxon>Teleostei</taxon>
        <taxon>Ostariophysi</taxon>
        <taxon>Cypriniformes</taxon>
        <taxon>Cyprinidae</taxon>
        <taxon>Acrossocheilinae</taxon>
        <taxon>Onychostoma</taxon>
    </lineage>
</organism>
<dbReference type="InterPro" id="IPR036179">
    <property type="entry name" value="Ig-like_dom_sf"/>
</dbReference>
<keyword evidence="1" id="KW-1133">Transmembrane helix</keyword>